<dbReference type="SUPFAM" id="SSF109604">
    <property type="entry name" value="HD-domain/PDEase-like"/>
    <property type="match status" value="1"/>
</dbReference>
<dbReference type="CDD" id="cd00077">
    <property type="entry name" value="HDc"/>
    <property type="match status" value="1"/>
</dbReference>
<evidence type="ECO:0000313" key="3">
    <source>
        <dbReference type="Proteomes" id="UP000272400"/>
    </source>
</evidence>
<dbReference type="EMBL" id="RJKE01000001">
    <property type="protein sequence ID" value="ROO86351.1"/>
    <property type="molecule type" value="Genomic_DNA"/>
</dbReference>
<gene>
    <name evidence="2" type="ORF">EDD29_3915</name>
</gene>
<dbReference type="Gene3D" id="1.10.3210.10">
    <property type="entry name" value="Hypothetical protein af1432"/>
    <property type="match status" value="1"/>
</dbReference>
<dbReference type="Pfam" id="PF01966">
    <property type="entry name" value="HD"/>
    <property type="match status" value="1"/>
</dbReference>
<dbReference type="InterPro" id="IPR003607">
    <property type="entry name" value="HD/PDEase_dom"/>
</dbReference>
<dbReference type="AlphaFoldDB" id="A0A3N1CYJ2"/>
<accession>A0A3N1CYJ2</accession>
<proteinExistence type="predicted"/>
<protein>
    <recommendedName>
        <fullName evidence="1">HD/PDEase domain-containing protein</fullName>
    </recommendedName>
</protein>
<evidence type="ECO:0000313" key="2">
    <source>
        <dbReference type="EMBL" id="ROO86351.1"/>
    </source>
</evidence>
<keyword evidence="3" id="KW-1185">Reference proteome</keyword>
<comment type="caution">
    <text evidence="2">The sequence shown here is derived from an EMBL/GenBank/DDBJ whole genome shotgun (WGS) entry which is preliminary data.</text>
</comment>
<organism evidence="2 3">
    <name type="scientific">Actinocorallia herbida</name>
    <dbReference type="NCBI Taxonomy" id="58109"/>
    <lineage>
        <taxon>Bacteria</taxon>
        <taxon>Bacillati</taxon>
        <taxon>Actinomycetota</taxon>
        <taxon>Actinomycetes</taxon>
        <taxon>Streptosporangiales</taxon>
        <taxon>Thermomonosporaceae</taxon>
        <taxon>Actinocorallia</taxon>
    </lineage>
</organism>
<feature type="domain" description="HD/PDEase" evidence="1">
    <location>
        <begin position="21"/>
        <end position="154"/>
    </location>
</feature>
<dbReference type="NCBIfam" id="TIGR00277">
    <property type="entry name" value="HDIG"/>
    <property type="match status" value="1"/>
</dbReference>
<name>A0A3N1CYJ2_9ACTN</name>
<dbReference type="SMART" id="SM00471">
    <property type="entry name" value="HDc"/>
    <property type="match status" value="1"/>
</dbReference>
<dbReference type="RefSeq" id="WP_123665757.1">
    <property type="nucleotide sequence ID" value="NZ_RJKE01000001.1"/>
</dbReference>
<evidence type="ECO:0000259" key="1">
    <source>
        <dbReference type="SMART" id="SM00471"/>
    </source>
</evidence>
<dbReference type="InterPro" id="IPR006674">
    <property type="entry name" value="HD_domain"/>
</dbReference>
<sequence length="196" mass="21728">MIPSDEDIRALHEKHAPTPEAFEAVYTHCRIVCAIAEQLLPRFPEPVDAALVRAGCLLHDLGVYRLYRDGVLDYKRYIRHGVLGHEILAEEGFPEELCRFCSCHTGMGVTRADVTGQGLPIPVADYVPGTPEERLVMYADKFHSKSAPPAFVSPESYAARVARFGDDKVALFQHLRDTVGDPDLAPLAARYAQNIV</sequence>
<dbReference type="InterPro" id="IPR006675">
    <property type="entry name" value="HDIG_dom"/>
</dbReference>
<reference evidence="2 3" key="1">
    <citation type="submission" date="2018-11" db="EMBL/GenBank/DDBJ databases">
        <title>Sequencing the genomes of 1000 actinobacteria strains.</title>
        <authorList>
            <person name="Klenk H.-P."/>
        </authorList>
    </citation>
    <scope>NUCLEOTIDE SEQUENCE [LARGE SCALE GENOMIC DNA]</scope>
    <source>
        <strain evidence="2 3">DSM 44254</strain>
    </source>
</reference>
<dbReference type="OrthoDB" id="1722553at2"/>
<dbReference type="Proteomes" id="UP000272400">
    <property type="component" value="Unassembled WGS sequence"/>
</dbReference>